<evidence type="ECO:0000256" key="1">
    <source>
        <dbReference type="SAM" id="MobiDB-lite"/>
    </source>
</evidence>
<dbReference type="InterPro" id="IPR005543">
    <property type="entry name" value="PASTA_dom"/>
</dbReference>
<evidence type="ECO:0000313" key="3">
    <source>
        <dbReference type="EMBL" id="MBM9477387.1"/>
    </source>
</evidence>
<feature type="region of interest" description="Disordered" evidence="1">
    <location>
        <begin position="153"/>
        <end position="178"/>
    </location>
</feature>
<organism evidence="3 4">
    <name type="scientific">Nakamurella flavida</name>
    <dbReference type="NCBI Taxonomy" id="363630"/>
    <lineage>
        <taxon>Bacteria</taxon>
        <taxon>Bacillati</taxon>
        <taxon>Actinomycetota</taxon>
        <taxon>Actinomycetes</taxon>
        <taxon>Nakamurellales</taxon>
        <taxon>Nakamurellaceae</taxon>
        <taxon>Nakamurella</taxon>
    </lineage>
</organism>
<gene>
    <name evidence="3" type="ORF">JL107_13115</name>
</gene>
<proteinExistence type="predicted"/>
<feature type="domain" description="PASTA" evidence="2">
    <location>
        <begin position="106"/>
        <end position="173"/>
    </location>
</feature>
<evidence type="ECO:0000259" key="2">
    <source>
        <dbReference type="PROSITE" id="PS51178"/>
    </source>
</evidence>
<dbReference type="EMBL" id="JAERWL010000010">
    <property type="protein sequence ID" value="MBM9477387.1"/>
    <property type="molecule type" value="Genomic_DNA"/>
</dbReference>
<comment type="caution">
    <text evidence="3">The sequence shown here is derived from an EMBL/GenBank/DDBJ whole genome shotgun (WGS) entry which is preliminary data.</text>
</comment>
<feature type="compositionally biased region" description="Low complexity" evidence="1">
    <location>
        <begin position="52"/>
        <end position="63"/>
    </location>
</feature>
<dbReference type="PROSITE" id="PS51178">
    <property type="entry name" value="PASTA"/>
    <property type="match status" value="1"/>
</dbReference>
<dbReference type="RefSeq" id="WP_205257501.1">
    <property type="nucleotide sequence ID" value="NZ_BAAAPV010000003.1"/>
</dbReference>
<dbReference type="AlphaFoldDB" id="A0A938YQ24"/>
<reference evidence="3" key="1">
    <citation type="submission" date="2021-01" db="EMBL/GenBank/DDBJ databases">
        <title>KCTC 19127 draft genome.</title>
        <authorList>
            <person name="An D."/>
        </authorList>
    </citation>
    <scope>NUCLEOTIDE SEQUENCE</scope>
    <source>
        <strain evidence="3">KCTC 19127</strain>
    </source>
</reference>
<keyword evidence="4" id="KW-1185">Reference proteome</keyword>
<feature type="region of interest" description="Disordered" evidence="1">
    <location>
        <begin position="52"/>
        <end position="114"/>
    </location>
</feature>
<protein>
    <recommendedName>
        <fullName evidence="2">PASTA domain-containing protein</fullName>
    </recommendedName>
</protein>
<name>A0A938YQ24_9ACTN</name>
<sequence length="178" mass="17380">MVKSGAVLGSPGWGCGMRDTGRSHSWRGRAGVTLVVLALGWGAAGCAGTDGRTTTTGSAGPTTVSPAPAGPVASGTADAPTLQGRTGLGSTPPTSADEGGPEEETGDDTALMPDLTGAHMGEARRLLAGTPVRLLDRSGVDLGDSGDFGVVCAQTPPPGAREGPAPATLTVADSTAEC</sequence>
<dbReference type="Proteomes" id="UP000663801">
    <property type="component" value="Unassembled WGS sequence"/>
</dbReference>
<accession>A0A938YQ24</accession>
<evidence type="ECO:0000313" key="4">
    <source>
        <dbReference type="Proteomes" id="UP000663801"/>
    </source>
</evidence>